<reference evidence="3" key="1">
    <citation type="journal article" date="2019" name="IScience">
        <title>Narwhal Genome Reveals Long-Term Low Genetic Diversity despite Current Large Abundance Size.</title>
        <authorList>
            <person name="Westbury M.V."/>
            <person name="Petersen B."/>
            <person name="Garde E."/>
            <person name="Heide-Jorgensen M.P."/>
            <person name="Lorenzen E.D."/>
        </authorList>
    </citation>
    <scope>NUCLEOTIDE SEQUENCE [LARGE SCALE GENOMIC DNA]</scope>
</reference>
<feature type="region of interest" description="Disordered" evidence="1">
    <location>
        <begin position="1"/>
        <end position="41"/>
    </location>
</feature>
<name>A0A4U1FSP2_MONMO</name>
<organism evidence="2 3">
    <name type="scientific">Monodon monoceros</name>
    <name type="common">Narwhal</name>
    <name type="synonym">Ceratodon monodon</name>
    <dbReference type="NCBI Taxonomy" id="40151"/>
    <lineage>
        <taxon>Eukaryota</taxon>
        <taxon>Metazoa</taxon>
        <taxon>Chordata</taxon>
        <taxon>Craniata</taxon>
        <taxon>Vertebrata</taxon>
        <taxon>Euteleostomi</taxon>
        <taxon>Mammalia</taxon>
        <taxon>Eutheria</taxon>
        <taxon>Laurasiatheria</taxon>
        <taxon>Artiodactyla</taxon>
        <taxon>Whippomorpha</taxon>
        <taxon>Cetacea</taxon>
        <taxon>Odontoceti</taxon>
        <taxon>Monodontidae</taxon>
        <taxon>Monodon</taxon>
    </lineage>
</organism>
<evidence type="ECO:0000256" key="1">
    <source>
        <dbReference type="SAM" id="MobiDB-lite"/>
    </source>
</evidence>
<protein>
    <recommendedName>
        <fullName evidence="4">Retinitis pigmentosa 9 protein</fullName>
    </recommendedName>
</protein>
<gene>
    <name evidence="2" type="ORF">EI555_009082</name>
</gene>
<dbReference type="InterPro" id="IPR034585">
    <property type="entry name" value="PAP-1"/>
</dbReference>
<accession>A0A4U1FSP2</accession>
<proteinExistence type="predicted"/>
<sequence length="167" mass="19706">MSSGHGRDDSGTGGARRPREPPEQELQRRREQRRRRHDAQQLQQLKHLESLQVGESSCAFLPHSLHSFLFQEDETKPEDCIPDVPGSEHAREFLAHAPTKGLWMPLGKEVRVMQCWRCKRYDHRTGDKECPFFIKGNQKLEQFRVVSRTPPYQFTFIRDSEYQLIRY</sequence>
<dbReference type="Proteomes" id="UP000308365">
    <property type="component" value="Unassembled WGS sequence"/>
</dbReference>
<dbReference type="PANTHER" id="PTHR35252">
    <property type="entry name" value="RETINITIS PIGMENTOSA 9 PROTEIN"/>
    <property type="match status" value="1"/>
</dbReference>
<feature type="compositionally biased region" description="Basic and acidic residues" evidence="1">
    <location>
        <begin position="1"/>
        <end position="10"/>
    </location>
</feature>
<feature type="compositionally biased region" description="Basic and acidic residues" evidence="1">
    <location>
        <begin position="17"/>
        <end position="29"/>
    </location>
</feature>
<dbReference type="AlphaFoldDB" id="A0A4U1FSP2"/>
<dbReference type="PANTHER" id="PTHR35252:SF1">
    <property type="entry name" value="RETINITIS PIGMENTOSA 9 PROTEIN"/>
    <property type="match status" value="1"/>
</dbReference>
<comment type="caution">
    <text evidence="2">The sequence shown here is derived from an EMBL/GenBank/DDBJ whole genome shotgun (WGS) entry which is preliminary data.</text>
</comment>
<evidence type="ECO:0000313" key="3">
    <source>
        <dbReference type="Proteomes" id="UP000308365"/>
    </source>
</evidence>
<evidence type="ECO:0008006" key="4">
    <source>
        <dbReference type="Google" id="ProtNLM"/>
    </source>
</evidence>
<evidence type="ECO:0000313" key="2">
    <source>
        <dbReference type="EMBL" id="TKC52907.1"/>
    </source>
</evidence>
<dbReference type="GO" id="GO:0008380">
    <property type="term" value="P:RNA splicing"/>
    <property type="evidence" value="ECO:0007669"/>
    <property type="project" value="InterPro"/>
</dbReference>
<dbReference type="EMBL" id="RWIC01000018">
    <property type="protein sequence ID" value="TKC52907.1"/>
    <property type="molecule type" value="Genomic_DNA"/>
</dbReference>